<dbReference type="InterPro" id="IPR034016">
    <property type="entry name" value="M1_APN-typ"/>
</dbReference>
<sequence>MQVRENLTVDQGPTFTNRSGIHISKLTLAFIVGIFVCGIVGSGFLVYHFISCPREQKCGQGDFSTTTSHPTTAHPEPRVTVADFLLPTALKPLHYDLKIQPFFESKNFTFDGDVAVTVEVLEECKNITLHSYALKIPEKEIRITENGTDKEIGVTGTSYVEMQHFFVIKTSAMLQKGKLYRVHMKFEGILNEDMQGFYRSSYHVGNDTRWLAATQFQPTDARRTFPCMDQPDMKARFSITVGRPKNMISLSNMRRVREASVDNNPDYLWDIYEESVPMSTYLVAFVVCDFAHQTDPTGTLSVWAREDAIKSASYALQIGPRLLKYLERFFNLSYPLDKVDMIALPDFSAGMQVRENLTVDQGPTFTNRSGIHISKLTLAFIVGAMENFGLITYREATMLFEEGISAISNKQRVATVISHELAHQWFGNMVTIKWWNDLWLNEGFASYMEYLGVDAVEPSWMSMDLFVVMELHAVFSLDALSSSHPISVDVANPDEISDIFDRISYGKGAAIIRMMDHFLTSEVFRRGLNTYLKTLKYGSATQDDLWGFLTDAARESGVFDKETSVKVIMDTWTLQTGFPVVSVVRDYAGGGVELHQKRFFLINQTDDHQEDPLWWIPITLTTSSELNFTDTAPSHWMRGERSVKLDDVRIDATDWLIINVQQSGYYRVNYDEENWRAIVTYLNDPMKFREIAPSNRAQLIDDALNLARGGYLSYVTALEVTRYLHHETDYVPWKTAINGLTFIESMLQKTGQFELFRRYCIHLLDKVYNEVGFEDVKNSSMLTVYKRVDILTLACHLGYSDCVDRSVEKFNMWIHEPNPDVHNTVSPNLKSLIYCTAIRNGDQRIWDFAWERFQRTRVASEKEILLSALGCSREPWILIRYLDRSLTESYGIRKQDVFRVFAAVSSTNIGQTVTFNYMRSNWDHIREYLGSTMANLNSILKYSTRRINTPFELEELKRFTDEHFRDYGRSVKQVIERSEANISWMKRNFKVITTWLSNVTMS</sequence>
<feature type="active site" description="Proton acceptor" evidence="22">
    <location>
        <position position="420"/>
    </location>
</feature>
<evidence type="ECO:0000256" key="10">
    <source>
        <dbReference type="ARBA" id="ARBA00022692"/>
    </source>
</evidence>
<evidence type="ECO:0000256" key="9">
    <source>
        <dbReference type="ARBA" id="ARBA00022670"/>
    </source>
</evidence>
<keyword evidence="15" id="KW-0735">Signal-anchor</keyword>
<feature type="domain" description="ERAP1-like C-terminal" evidence="27">
    <location>
        <begin position="655"/>
        <end position="979"/>
    </location>
</feature>
<dbReference type="AlphaFoldDB" id="A0A1B0CGE3"/>
<keyword evidence="13" id="KW-0378">Hydrolase</keyword>
<feature type="transmembrane region" description="Helical" evidence="25">
    <location>
        <begin position="26"/>
        <end position="50"/>
    </location>
</feature>
<dbReference type="VEuPathDB" id="VectorBase:LLOJ003444"/>
<evidence type="ECO:0000256" key="7">
    <source>
        <dbReference type="ARBA" id="ARBA00022475"/>
    </source>
</evidence>
<dbReference type="EnsemblMetazoa" id="LLOJ003444-RA">
    <property type="protein sequence ID" value="LLOJ003444-PA"/>
    <property type="gene ID" value="LLOJ003444"/>
</dbReference>
<keyword evidence="14 23" id="KW-0862">Zinc</keyword>
<evidence type="ECO:0000256" key="2">
    <source>
        <dbReference type="ARBA" id="ARBA00004606"/>
    </source>
</evidence>
<dbReference type="PANTHER" id="PTHR11533:SF294">
    <property type="entry name" value="THYROTROPIN-RELEASING HORMONE-DEGRADING ECTOENZYME"/>
    <property type="match status" value="1"/>
</dbReference>
<keyword evidence="7" id="KW-1003">Cell membrane</keyword>
<dbReference type="InterPro" id="IPR045357">
    <property type="entry name" value="Aminopeptidase_N-like_N"/>
</dbReference>
<keyword evidence="21" id="KW-0449">Lipoprotein</keyword>
<evidence type="ECO:0000256" key="24">
    <source>
        <dbReference type="PIRSR" id="PIRSR634016-4"/>
    </source>
</evidence>
<feature type="binding site" evidence="23">
    <location>
        <position position="442"/>
    </location>
    <ligand>
        <name>Zn(2+)</name>
        <dbReference type="ChEBI" id="CHEBI:29105"/>
        <note>catalytic</note>
    </ligand>
</feature>
<dbReference type="InterPro" id="IPR050344">
    <property type="entry name" value="Peptidase_M1_aminopeptidases"/>
</dbReference>
<evidence type="ECO:0000256" key="14">
    <source>
        <dbReference type="ARBA" id="ARBA00022833"/>
    </source>
</evidence>
<evidence type="ECO:0000256" key="6">
    <source>
        <dbReference type="ARBA" id="ARBA00015611"/>
    </source>
</evidence>
<dbReference type="InterPro" id="IPR024571">
    <property type="entry name" value="ERAP1-like_C_dom"/>
</dbReference>
<dbReference type="FunFam" id="2.60.40.1730:FF:000012">
    <property type="entry name" value="Aminopeptidase N"/>
    <property type="match status" value="1"/>
</dbReference>
<dbReference type="Gene3D" id="2.60.40.1730">
    <property type="entry name" value="tricorn interacting facor f3 domain"/>
    <property type="match status" value="1"/>
</dbReference>
<keyword evidence="9" id="KW-0645">Protease</keyword>
<evidence type="ECO:0000259" key="27">
    <source>
        <dbReference type="Pfam" id="PF11838"/>
    </source>
</evidence>
<dbReference type="GO" id="GO:0005737">
    <property type="term" value="C:cytoplasm"/>
    <property type="evidence" value="ECO:0007669"/>
    <property type="project" value="TreeGrafter"/>
</dbReference>
<dbReference type="EMBL" id="AJWK01011048">
    <property type="status" value="NOT_ANNOTATED_CDS"/>
    <property type="molecule type" value="Genomic_DNA"/>
</dbReference>
<keyword evidence="20" id="KW-0325">Glycoprotein</keyword>
<dbReference type="GO" id="GO:0098552">
    <property type="term" value="C:side of membrane"/>
    <property type="evidence" value="ECO:0007669"/>
    <property type="project" value="UniProtKB-KW"/>
</dbReference>
<accession>A0A1B0CGE3</accession>
<evidence type="ECO:0000256" key="4">
    <source>
        <dbReference type="ARBA" id="ARBA00010136"/>
    </source>
</evidence>
<keyword evidence="10 25" id="KW-0812">Transmembrane</keyword>
<dbReference type="Gene3D" id="1.25.50.20">
    <property type="match status" value="1"/>
</dbReference>
<dbReference type="InterPro" id="IPR027268">
    <property type="entry name" value="Peptidase_M4/M1_CTD_sf"/>
</dbReference>
<keyword evidence="11 23" id="KW-0479">Metal-binding</keyword>
<evidence type="ECO:0000256" key="3">
    <source>
        <dbReference type="ARBA" id="ARBA00004609"/>
    </source>
</evidence>
<proteinExistence type="inferred from homology"/>
<evidence type="ECO:0000256" key="17">
    <source>
        <dbReference type="ARBA" id="ARBA00023049"/>
    </source>
</evidence>
<dbReference type="GO" id="GO:0042277">
    <property type="term" value="F:peptide binding"/>
    <property type="evidence" value="ECO:0007669"/>
    <property type="project" value="TreeGrafter"/>
</dbReference>
<dbReference type="Pfam" id="PF01433">
    <property type="entry name" value="Peptidase_M1"/>
    <property type="match status" value="1"/>
</dbReference>
<keyword evidence="19" id="KW-1015">Disulfide bond</keyword>
<protein>
    <recommendedName>
        <fullName evidence="6">Aminopeptidase N</fullName>
        <ecNumber evidence="5">3.4.11.2</ecNumber>
    </recommendedName>
</protein>
<evidence type="ECO:0000256" key="16">
    <source>
        <dbReference type="ARBA" id="ARBA00022989"/>
    </source>
</evidence>
<evidence type="ECO:0000256" key="8">
    <source>
        <dbReference type="ARBA" id="ARBA00022622"/>
    </source>
</evidence>
<dbReference type="GO" id="GO:0070006">
    <property type="term" value="F:metalloaminopeptidase activity"/>
    <property type="evidence" value="ECO:0007669"/>
    <property type="project" value="TreeGrafter"/>
</dbReference>
<comment type="similarity">
    <text evidence="4">Belongs to the peptidase M1 family.</text>
</comment>
<evidence type="ECO:0000259" key="26">
    <source>
        <dbReference type="Pfam" id="PF01433"/>
    </source>
</evidence>
<evidence type="ECO:0000256" key="12">
    <source>
        <dbReference type="ARBA" id="ARBA00022729"/>
    </source>
</evidence>
<dbReference type="PRINTS" id="PR00756">
    <property type="entry name" value="ALADIPTASE"/>
</dbReference>
<dbReference type="SUPFAM" id="SSF63737">
    <property type="entry name" value="Leukotriene A4 hydrolase N-terminal domain"/>
    <property type="match status" value="1"/>
</dbReference>
<dbReference type="GO" id="GO:0043171">
    <property type="term" value="P:peptide catabolic process"/>
    <property type="evidence" value="ECO:0007669"/>
    <property type="project" value="TreeGrafter"/>
</dbReference>
<dbReference type="GO" id="GO:0005886">
    <property type="term" value="C:plasma membrane"/>
    <property type="evidence" value="ECO:0007669"/>
    <property type="project" value="UniProtKB-SubCell"/>
</dbReference>
<dbReference type="EC" id="3.4.11.2" evidence="5"/>
<dbReference type="SUPFAM" id="SSF55486">
    <property type="entry name" value="Metalloproteases ('zincins'), catalytic domain"/>
    <property type="match status" value="2"/>
</dbReference>
<keyword evidence="18 25" id="KW-0472">Membrane</keyword>
<evidence type="ECO:0000256" key="1">
    <source>
        <dbReference type="ARBA" id="ARBA00000098"/>
    </source>
</evidence>
<evidence type="ECO:0000256" key="22">
    <source>
        <dbReference type="PIRSR" id="PIRSR634016-1"/>
    </source>
</evidence>
<dbReference type="GO" id="GO:0008270">
    <property type="term" value="F:zinc ion binding"/>
    <property type="evidence" value="ECO:0007669"/>
    <property type="project" value="InterPro"/>
</dbReference>
<keyword evidence="12" id="KW-0732">Signal</keyword>
<feature type="domain" description="Peptidase M1 membrane alanine aminopeptidase" evidence="26">
    <location>
        <begin position="379"/>
        <end position="572"/>
    </location>
</feature>
<keyword evidence="8" id="KW-0336">GPI-anchor</keyword>
<dbReference type="GO" id="GO:0005615">
    <property type="term" value="C:extracellular space"/>
    <property type="evidence" value="ECO:0007669"/>
    <property type="project" value="TreeGrafter"/>
</dbReference>
<dbReference type="Proteomes" id="UP000092461">
    <property type="component" value="Unassembled WGS sequence"/>
</dbReference>
<reference evidence="29" key="1">
    <citation type="submission" date="2020-05" db="UniProtKB">
        <authorList>
            <consortium name="EnsemblMetazoa"/>
        </authorList>
    </citation>
    <scope>IDENTIFICATION</scope>
    <source>
        <strain evidence="29">Jacobina</strain>
    </source>
</reference>
<feature type="site" description="Transition state stabilizer" evidence="24">
    <location>
        <position position="505"/>
    </location>
</feature>
<dbReference type="CDD" id="cd09601">
    <property type="entry name" value="M1_APN-Q_like"/>
    <property type="match status" value="1"/>
</dbReference>
<comment type="subcellular location">
    <subcellularLocation>
        <location evidence="3">Cell membrane</location>
        <topology evidence="3">Lipid-anchor</topology>
        <topology evidence="3">GPI-anchor</topology>
    </subcellularLocation>
    <subcellularLocation>
        <location evidence="2">Membrane</location>
        <topology evidence="2">Single-pass type II membrane protein</topology>
    </subcellularLocation>
</comment>
<dbReference type="Pfam" id="PF11838">
    <property type="entry name" value="ERAP1_C"/>
    <property type="match status" value="1"/>
</dbReference>
<evidence type="ECO:0000256" key="25">
    <source>
        <dbReference type="SAM" id="Phobius"/>
    </source>
</evidence>
<name>A0A1B0CGE3_LUTLO</name>
<dbReference type="GO" id="GO:0006508">
    <property type="term" value="P:proteolysis"/>
    <property type="evidence" value="ECO:0007669"/>
    <property type="project" value="UniProtKB-KW"/>
</dbReference>
<dbReference type="FunFam" id="1.25.50.20:FF:000001">
    <property type="entry name" value="Aminopeptidase"/>
    <property type="match status" value="1"/>
</dbReference>
<dbReference type="InterPro" id="IPR042097">
    <property type="entry name" value="Aminopeptidase_N-like_N_sf"/>
</dbReference>
<dbReference type="VEuPathDB" id="VectorBase:LLONM1_006034"/>
<keyword evidence="30" id="KW-1185">Reference proteome</keyword>
<evidence type="ECO:0000313" key="30">
    <source>
        <dbReference type="Proteomes" id="UP000092461"/>
    </source>
</evidence>
<feature type="binding site" evidence="23">
    <location>
        <position position="423"/>
    </location>
    <ligand>
        <name>Zn(2+)</name>
        <dbReference type="ChEBI" id="CHEBI:29105"/>
        <note>catalytic</note>
    </ligand>
</feature>
<evidence type="ECO:0000256" key="18">
    <source>
        <dbReference type="ARBA" id="ARBA00023136"/>
    </source>
</evidence>
<organism evidence="29 30">
    <name type="scientific">Lutzomyia longipalpis</name>
    <name type="common">Sand fly</name>
    <dbReference type="NCBI Taxonomy" id="7200"/>
    <lineage>
        <taxon>Eukaryota</taxon>
        <taxon>Metazoa</taxon>
        <taxon>Ecdysozoa</taxon>
        <taxon>Arthropoda</taxon>
        <taxon>Hexapoda</taxon>
        <taxon>Insecta</taxon>
        <taxon>Pterygota</taxon>
        <taxon>Neoptera</taxon>
        <taxon>Endopterygota</taxon>
        <taxon>Diptera</taxon>
        <taxon>Nematocera</taxon>
        <taxon>Psychodoidea</taxon>
        <taxon>Psychodidae</taxon>
        <taxon>Lutzomyia</taxon>
        <taxon>Lutzomyia</taxon>
    </lineage>
</organism>
<dbReference type="GO" id="GO:0016285">
    <property type="term" value="F:alanyl aminopeptidase activity"/>
    <property type="evidence" value="ECO:0007669"/>
    <property type="project" value="UniProtKB-EC"/>
</dbReference>
<dbReference type="PANTHER" id="PTHR11533">
    <property type="entry name" value="PROTEASE M1 ZINC METALLOPROTEASE"/>
    <property type="match status" value="1"/>
</dbReference>
<dbReference type="InterPro" id="IPR014782">
    <property type="entry name" value="Peptidase_M1_dom"/>
</dbReference>
<evidence type="ECO:0000256" key="20">
    <source>
        <dbReference type="ARBA" id="ARBA00023180"/>
    </source>
</evidence>
<dbReference type="InterPro" id="IPR001930">
    <property type="entry name" value="Peptidase_M1"/>
</dbReference>
<evidence type="ECO:0000313" key="29">
    <source>
        <dbReference type="EnsemblMetazoa" id="LLOJ003444-PA"/>
    </source>
</evidence>
<evidence type="ECO:0000256" key="11">
    <source>
        <dbReference type="ARBA" id="ARBA00022723"/>
    </source>
</evidence>
<evidence type="ECO:0000256" key="23">
    <source>
        <dbReference type="PIRSR" id="PIRSR634016-3"/>
    </source>
</evidence>
<keyword evidence="16 25" id="KW-1133">Transmembrane helix</keyword>
<dbReference type="FunFam" id="1.10.390.10:FF:000016">
    <property type="entry name" value="Glutamyl aminopeptidase"/>
    <property type="match status" value="1"/>
</dbReference>
<dbReference type="EMBL" id="AJWK01011047">
    <property type="status" value="NOT_ANNOTATED_CDS"/>
    <property type="molecule type" value="Genomic_DNA"/>
</dbReference>
<keyword evidence="17" id="KW-0482">Metalloprotease</keyword>
<evidence type="ECO:0000256" key="19">
    <source>
        <dbReference type="ARBA" id="ARBA00023157"/>
    </source>
</evidence>
<evidence type="ECO:0000256" key="5">
    <source>
        <dbReference type="ARBA" id="ARBA00012564"/>
    </source>
</evidence>
<feature type="domain" description="Aminopeptidase N-like N-terminal" evidence="28">
    <location>
        <begin position="91"/>
        <end position="282"/>
    </location>
</feature>
<dbReference type="Pfam" id="PF17900">
    <property type="entry name" value="Peptidase_M1_N"/>
    <property type="match status" value="1"/>
</dbReference>
<evidence type="ECO:0000256" key="15">
    <source>
        <dbReference type="ARBA" id="ARBA00022968"/>
    </source>
</evidence>
<dbReference type="Gene3D" id="1.10.390.10">
    <property type="entry name" value="Neutral Protease Domain 2"/>
    <property type="match status" value="1"/>
</dbReference>
<evidence type="ECO:0000259" key="28">
    <source>
        <dbReference type="Pfam" id="PF17900"/>
    </source>
</evidence>
<comment type="cofactor">
    <cofactor evidence="23">
        <name>Zn(2+)</name>
        <dbReference type="ChEBI" id="CHEBI:29105"/>
    </cofactor>
    <text evidence="23">Binds 1 zinc ion per subunit.</text>
</comment>
<evidence type="ECO:0000256" key="21">
    <source>
        <dbReference type="ARBA" id="ARBA00023288"/>
    </source>
</evidence>
<dbReference type="FunFam" id="2.60.40.1910:FF:000008">
    <property type="entry name" value="Aminopeptidase"/>
    <property type="match status" value="1"/>
</dbReference>
<dbReference type="EMBL" id="AJWK01011049">
    <property type="status" value="NOT_ANNOTATED_CDS"/>
    <property type="molecule type" value="Genomic_DNA"/>
</dbReference>
<dbReference type="Gene3D" id="2.60.40.1910">
    <property type="match status" value="1"/>
</dbReference>
<evidence type="ECO:0000256" key="13">
    <source>
        <dbReference type="ARBA" id="ARBA00022801"/>
    </source>
</evidence>
<comment type="catalytic activity">
    <reaction evidence="1">
        <text>Release of an N-terminal amino acid, Xaa-|-Yaa- from a peptide, amide or arylamide. Xaa is preferably Ala, but may be most amino acids including Pro (slow action). When a terminal hydrophobic residue is followed by a prolyl residue, the two may be released as an intact Xaa-Pro dipeptide.</text>
        <dbReference type="EC" id="3.4.11.2"/>
    </reaction>
</comment>
<feature type="binding site" evidence="23">
    <location>
        <position position="419"/>
    </location>
    <ligand>
        <name>Zn(2+)</name>
        <dbReference type="ChEBI" id="CHEBI:29105"/>
        <note>catalytic</note>
    </ligand>
</feature>